<dbReference type="PANTHER" id="PTHR23512">
    <property type="entry name" value="MAJOR FACILITATOR SUPERFAMILY DOMAIN-CONTAINING PROTEIN 1"/>
    <property type="match status" value="1"/>
</dbReference>
<dbReference type="GO" id="GO:0005765">
    <property type="term" value="C:lysosomal membrane"/>
    <property type="evidence" value="ECO:0007669"/>
    <property type="project" value="UniProtKB-SubCell"/>
</dbReference>
<keyword evidence="7" id="KW-0458">Lysosome</keyword>
<evidence type="ECO:0000256" key="20">
    <source>
        <dbReference type="ARBA" id="ARBA00044924"/>
    </source>
</evidence>
<evidence type="ECO:0000259" key="26">
    <source>
        <dbReference type="PROSITE" id="PS50850"/>
    </source>
</evidence>
<evidence type="ECO:0000256" key="19">
    <source>
        <dbReference type="ARBA" id="ARBA00044919"/>
    </source>
</evidence>
<comment type="subcellular location">
    <subcellularLocation>
        <location evidence="1">Lysosome membrane</location>
        <topology evidence="1">Multi-pass membrane protein</topology>
    </subcellularLocation>
</comment>
<protein>
    <recommendedName>
        <fullName evidence="21">Lysosomal dipeptide transporter MFSD1</fullName>
    </recommendedName>
    <alternativeName>
        <fullName evidence="22">Major facilitator superfamily domain-containing protein 1</fullName>
    </alternativeName>
</protein>
<evidence type="ECO:0000313" key="27">
    <source>
        <dbReference type="EMBL" id="PKQ65067.1"/>
    </source>
</evidence>
<evidence type="ECO:0000256" key="5">
    <source>
        <dbReference type="ARBA" id="ARBA00022989"/>
    </source>
</evidence>
<keyword evidence="3" id="KW-0813">Transport</keyword>
<dbReference type="EMBL" id="MVDD01000002">
    <property type="protein sequence ID" value="PKQ65067.1"/>
    <property type="molecule type" value="Genomic_DNA"/>
</dbReference>
<dbReference type="RefSeq" id="WP_101260177.1">
    <property type="nucleotide sequence ID" value="NZ_MVDD01000002.1"/>
</dbReference>
<evidence type="ECO:0000313" key="28">
    <source>
        <dbReference type="Proteomes" id="UP000233535"/>
    </source>
</evidence>
<feature type="transmembrane region" description="Helical" evidence="25">
    <location>
        <begin position="61"/>
        <end position="79"/>
    </location>
</feature>
<dbReference type="OrthoDB" id="1090232at2"/>
<evidence type="ECO:0000256" key="7">
    <source>
        <dbReference type="ARBA" id="ARBA00023228"/>
    </source>
</evidence>
<feature type="domain" description="Major facilitator superfamily (MFS) profile" evidence="26">
    <location>
        <begin position="19"/>
        <end position="466"/>
    </location>
</feature>
<feature type="transmembrane region" description="Helical" evidence="25">
    <location>
        <begin position="309"/>
        <end position="330"/>
    </location>
</feature>
<dbReference type="InterPro" id="IPR011701">
    <property type="entry name" value="MFS"/>
</dbReference>
<comment type="catalytic activity">
    <reaction evidence="12">
        <text>L-lysyl-L-alpha-amino acid(out) = L-lysyl-L-alpha-amino acid(in)</text>
        <dbReference type="Rhea" id="RHEA:79387"/>
        <dbReference type="ChEBI" id="CHEBI:229965"/>
    </reaction>
</comment>
<evidence type="ECO:0000256" key="23">
    <source>
        <dbReference type="ARBA" id="ARBA00045709"/>
    </source>
</evidence>
<keyword evidence="5 25" id="KW-1133">Transmembrane helix</keyword>
<dbReference type="InterPro" id="IPR020846">
    <property type="entry name" value="MFS_dom"/>
</dbReference>
<comment type="catalytic activity">
    <reaction evidence="19">
        <text>L-alanyl-L-lysine(out) = L-alanyl-L-lysine(in)</text>
        <dbReference type="Rhea" id="RHEA:79415"/>
        <dbReference type="ChEBI" id="CHEBI:192470"/>
    </reaction>
</comment>
<evidence type="ECO:0000256" key="12">
    <source>
        <dbReference type="ARBA" id="ARBA00044891"/>
    </source>
</evidence>
<feature type="transmembrane region" description="Helical" evidence="25">
    <location>
        <begin position="190"/>
        <end position="211"/>
    </location>
</feature>
<comment type="catalytic activity">
    <reaction evidence="16">
        <text>L-lysyl-L-lysine(out) = L-lysyl-L-lysine(in)</text>
        <dbReference type="Rhea" id="RHEA:79403"/>
        <dbReference type="ChEBI" id="CHEBI:229956"/>
    </reaction>
</comment>
<evidence type="ECO:0000256" key="17">
    <source>
        <dbReference type="ARBA" id="ARBA00044903"/>
    </source>
</evidence>
<accession>A0A2N3I425</accession>
<keyword evidence="6 25" id="KW-0472">Membrane</keyword>
<dbReference type="Gene3D" id="1.20.1250.20">
    <property type="entry name" value="MFS general substrate transporter like domains"/>
    <property type="match status" value="1"/>
</dbReference>
<comment type="catalytic activity">
    <reaction evidence="11">
        <text>L-alpha-aminoacyl-L-histidine(out) = L-alpha-aminoacyl-L-histidine(in)</text>
        <dbReference type="Rhea" id="RHEA:79375"/>
        <dbReference type="ChEBI" id="CHEBI:229967"/>
    </reaction>
</comment>
<dbReference type="Pfam" id="PF07690">
    <property type="entry name" value="MFS_1"/>
    <property type="match status" value="1"/>
</dbReference>
<name>A0A2N3I425_9BACT</name>
<comment type="catalytic activity">
    <reaction evidence="14">
        <text>L-aspartyl-L-lysine(out) = L-aspartyl-L-lysine(in)</text>
        <dbReference type="Rhea" id="RHEA:79411"/>
        <dbReference type="ChEBI" id="CHEBI:229953"/>
    </reaction>
</comment>
<feature type="transmembrane region" description="Helical" evidence="25">
    <location>
        <begin position="283"/>
        <end position="302"/>
    </location>
</feature>
<evidence type="ECO:0000256" key="16">
    <source>
        <dbReference type="ARBA" id="ARBA00044900"/>
    </source>
</evidence>
<dbReference type="PROSITE" id="PS50850">
    <property type="entry name" value="MFS"/>
    <property type="match status" value="1"/>
</dbReference>
<evidence type="ECO:0000256" key="25">
    <source>
        <dbReference type="SAM" id="Phobius"/>
    </source>
</evidence>
<feature type="transmembrane region" description="Helical" evidence="25">
    <location>
        <begin position="86"/>
        <end position="105"/>
    </location>
</feature>
<proteinExistence type="inferred from homology"/>
<keyword evidence="28" id="KW-1185">Reference proteome</keyword>
<dbReference type="InterPro" id="IPR036259">
    <property type="entry name" value="MFS_trans_sf"/>
</dbReference>
<comment type="subunit">
    <text evidence="24">Homodimer. Interacts with lysosomal protein GLMP (via lumenal domain); the interaction starts while both proteins are still in the endoplasmic reticulum and is required for stabilization of MFSD1 in lysosomes but has no direct effect on its targeting to lysosomes or transporter activity.</text>
</comment>
<keyword evidence="4 25" id="KW-0812">Transmembrane</keyword>
<evidence type="ECO:0000256" key="10">
    <source>
        <dbReference type="ARBA" id="ARBA00044881"/>
    </source>
</evidence>
<evidence type="ECO:0000256" key="3">
    <source>
        <dbReference type="ARBA" id="ARBA00022448"/>
    </source>
</evidence>
<evidence type="ECO:0000256" key="9">
    <source>
        <dbReference type="ARBA" id="ARBA00044878"/>
    </source>
</evidence>
<feature type="transmembrane region" description="Helical" evidence="25">
    <location>
        <begin position="125"/>
        <end position="145"/>
    </location>
</feature>
<comment type="catalytic activity">
    <reaction evidence="20">
        <text>L-lysyl-glycine(out) = L-lysyl-glycine(in)</text>
        <dbReference type="Rhea" id="RHEA:79407"/>
        <dbReference type="ChEBI" id="CHEBI:191202"/>
    </reaction>
</comment>
<evidence type="ECO:0000256" key="15">
    <source>
        <dbReference type="ARBA" id="ARBA00044899"/>
    </source>
</evidence>
<gene>
    <name evidence="27" type="ORF">BZG02_04345</name>
</gene>
<evidence type="ECO:0000256" key="24">
    <source>
        <dbReference type="ARBA" id="ARBA00046376"/>
    </source>
</evidence>
<evidence type="ECO:0000256" key="11">
    <source>
        <dbReference type="ARBA" id="ARBA00044884"/>
    </source>
</evidence>
<evidence type="ECO:0000256" key="6">
    <source>
        <dbReference type="ARBA" id="ARBA00023136"/>
    </source>
</evidence>
<comment type="caution">
    <text evidence="27">The sequence shown here is derived from an EMBL/GenBank/DDBJ whole genome shotgun (WGS) entry which is preliminary data.</text>
</comment>
<reference evidence="27 28" key="1">
    <citation type="journal article" date="2017" name="Front. Microbiol.">
        <title>Labilibaculum manganireducens gen. nov., sp. nov. and Labilibaculum filiforme sp. nov., Novel Bacteroidetes Isolated from Subsurface Sediments of the Baltic Sea.</title>
        <authorList>
            <person name="Vandieken V."/>
            <person name="Marshall I.P."/>
            <person name="Niemann H."/>
            <person name="Engelen B."/>
            <person name="Cypionka H."/>
        </authorList>
    </citation>
    <scope>NUCLEOTIDE SEQUENCE [LARGE SCALE GENOMIC DNA]</scope>
    <source>
        <strain evidence="27 28">59.16B</strain>
    </source>
</reference>
<feature type="transmembrane region" description="Helical" evidence="25">
    <location>
        <begin position="15"/>
        <end position="34"/>
    </location>
</feature>
<evidence type="ECO:0000256" key="4">
    <source>
        <dbReference type="ARBA" id="ARBA00022692"/>
    </source>
</evidence>
<sequence>MTDAIKKSLRDSAGARWFVLILVSVTMLIAYTFMEVLSPLQTLIQSTYGWSGTDWGLVTGAQGYLNVFAFMLIFAGIILDKMGIKFTAIGSGLVMILGAIVKYYAFAGNFEMGSTIIGIDSRVFISASGFAIFCVGAEGAGITVSRIIVKWFKGKEMALAMGTEMALARLGSFLALFGSPRIANAFSIPTAVLVGTLALCIALILFIVYCIMDVKLDKQIDDEVEEEEPFKISDLLVIIRSKGFWYIAILCLLFYSAVFPFYKFSSGLMVNKFGVDPSTAGDIPSILPFGTILLTPLFGYIYDRYGKGASIMILGAVLLVIVHTIFYIPVLTEPSVAIFAVVLLGIAFSLVPSAMWPSVPKIIPEKQLGSAYALIFYVQNIGLMLVPILLGVVLDKTNPGVNEKIENAIANFRAEGIPAGDISAKIQTLRETGEIPMFDYTTTWLIFVALTILATIFAFLLKAEDRKKGYGLELPNIQN</sequence>
<dbReference type="AlphaFoldDB" id="A0A2N3I425"/>
<evidence type="ECO:0000256" key="21">
    <source>
        <dbReference type="ARBA" id="ARBA00044985"/>
    </source>
</evidence>
<dbReference type="GO" id="GO:0022857">
    <property type="term" value="F:transmembrane transporter activity"/>
    <property type="evidence" value="ECO:0007669"/>
    <property type="project" value="InterPro"/>
</dbReference>
<comment type="catalytic activity">
    <reaction evidence="17">
        <text>L-arginyl-glycine(out) = L-arginyl-glycine(in)</text>
        <dbReference type="Rhea" id="RHEA:79391"/>
        <dbReference type="ChEBI" id="CHEBI:229955"/>
    </reaction>
</comment>
<dbReference type="InterPro" id="IPR052187">
    <property type="entry name" value="MFSD1"/>
</dbReference>
<feature type="transmembrane region" description="Helical" evidence="25">
    <location>
        <begin position="157"/>
        <end position="178"/>
    </location>
</feature>
<evidence type="ECO:0000256" key="13">
    <source>
        <dbReference type="ARBA" id="ARBA00044893"/>
    </source>
</evidence>
<dbReference type="SUPFAM" id="SSF103473">
    <property type="entry name" value="MFS general substrate transporter"/>
    <property type="match status" value="1"/>
</dbReference>
<evidence type="ECO:0000256" key="22">
    <source>
        <dbReference type="ARBA" id="ARBA00045018"/>
    </source>
</evidence>
<feature type="transmembrane region" description="Helical" evidence="25">
    <location>
        <begin position="444"/>
        <end position="461"/>
    </location>
</feature>
<dbReference type="Proteomes" id="UP000233535">
    <property type="component" value="Unassembled WGS sequence"/>
</dbReference>
<evidence type="ECO:0000256" key="14">
    <source>
        <dbReference type="ARBA" id="ARBA00044898"/>
    </source>
</evidence>
<dbReference type="PANTHER" id="PTHR23512:SF3">
    <property type="entry name" value="MAJOR FACILITATOR SUPERFAMILY DOMAIN-CONTAINING PROTEIN 1"/>
    <property type="match status" value="1"/>
</dbReference>
<comment type="catalytic activity">
    <reaction evidence="13">
        <text>L-alpha-aminoacyl-L-lysine(out) = L-alpha-aminoacyl-L-lysine(in)</text>
        <dbReference type="Rhea" id="RHEA:79383"/>
        <dbReference type="ChEBI" id="CHEBI:229966"/>
    </reaction>
</comment>
<comment type="catalytic activity">
    <reaction evidence="8">
        <text>L-lysyl-L-alanine(out) = L-lysyl-L-alanine(in)</text>
        <dbReference type="Rhea" id="RHEA:79399"/>
        <dbReference type="ChEBI" id="CHEBI:229954"/>
    </reaction>
</comment>
<comment type="catalytic activity">
    <reaction evidence="9">
        <text>L-histidyl-glycine(out) = L-histidyl-glycine(in)</text>
        <dbReference type="Rhea" id="RHEA:79395"/>
        <dbReference type="ChEBI" id="CHEBI:229957"/>
    </reaction>
</comment>
<evidence type="ECO:0000256" key="8">
    <source>
        <dbReference type="ARBA" id="ARBA00044876"/>
    </source>
</evidence>
<comment type="catalytic activity">
    <reaction evidence="15">
        <text>L-arginyl-L-alpha-amino acid(out) = L-arginyl-L-alpha-amino acid(in)</text>
        <dbReference type="Rhea" id="RHEA:79371"/>
        <dbReference type="ChEBI" id="CHEBI:84315"/>
    </reaction>
</comment>
<feature type="transmembrane region" description="Helical" evidence="25">
    <location>
        <begin position="371"/>
        <end position="394"/>
    </location>
</feature>
<organism evidence="27 28">
    <name type="scientific">Labilibaculum filiforme</name>
    <dbReference type="NCBI Taxonomy" id="1940526"/>
    <lineage>
        <taxon>Bacteria</taxon>
        <taxon>Pseudomonadati</taxon>
        <taxon>Bacteroidota</taxon>
        <taxon>Bacteroidia</taxon>
        <taxon>Marinilabiliales</taxon>
        <taxon>Marinifilaceae</taxon>
        <taxon>Labilibaculum</taxon>
    </lineage>
</organism>
<evidence type="ECO:0000256" key="18">
    <source>
        <dbReference type="ARBA" id="ARBA00044912"/>
    </source>
</evidence>
<evidence type="ECO:0000256" key="2">
    <source>
        <dbReference type="ARBA" id="ARBA00008335"/>
    </source>
</evidence>
<comment type="catalytic activity">
    <reaction evidence="18">
        <text>L-histidyl-L-alpha-amino acid(out) = L-histidyl-L-alpha-amino acid(in)</text>
        <dbReference type="Rhea" id="RHEA:79379"/>
        <dbReference type="ChEBI" id="CHEBI:229964"/>
    </reaction>
</comment>
<evidence type="ECO:0000256" key="1">
    <source>
        <dbReference type="ARBA" id="ARBA00004155"/>
    </source>
</evidence>
<feature type="transmembrane region" description="Helical" evidence="25">
    <location>
        <begin position="336"/>
        <end position="359"/>
    </location>
</feature>
<feature type="transmembrane region" description="Helical" evidence="25">
    <location>
        <begin position="243"/>
        <end position="263"/>
    </location>
</feature>
<comment type="catalytic activity">
    <reaction evidence="10">
        <text>L-alpha-aminoacyl-L-arginine(out) = L-alpha-aminoacyl-L-arginine(in)</text>
        <dbReference type="Rhea" id="RHEA:79367"/>
        <dbReference type="ChEBI" id="CHEBI:229968"/>
    </reaction>
</comment>
<comment type="function">
    <text evidence="23">Lysosomal dipeptide uniporter that selectively exports lysine, arginine or histidine-containing dipeptides with a net positive charge from the lysosome lumen into the cytosol. Could play a role in a specific type of protein O-glycosylation indirectly regulating macrophages migration and tissue invasion. Also essential for liver homeostasis.</text>
</comment>
<comment type="similarity">
    <text evidence="2">Belongs to the major facilitator superfamily.</text>
</comment>